<protein>
    <recommendedName>
        <fullName evidence="3">RNase H type-1 domain-containing protein</fullName>
    </recommendedName>
</protein>
<dbReference type="Proteomes" id="UP001630127">
    <property type="component" value="Unassembled WGS sequence"/>
</dbReference>
<reference evidence="1 2" key="1">
    <citation type="submission" date="2024-11" db="EMBL/GenBank/DDBJ databases">
        <title>A near-complete genome assembly of Cinchona calisaya.</title>
        <authorList>
            <person name="Lian D.C."/>
            <person name="Zhao X.W."/>
            <person name="Wei L."/>
        </authorList>
    </citation>
    <scope>NUCLEOTIDE SEQUENCE [LARGE SCALE GENOMIC DNA]</scope>
    <source>
        <tissue evidence="1">Nenye</tissue>
    </source>
</reference>
<dbReference type="EMBL" id="JBJUIK010000007">
    <property type="protein sequence ID" value="KAL3524082.1"/>
    <property type="molecule type" value="Genomic_DNA"/>
</dbReference>
<evidence type="ECO:0000313" key="1">
    <source>
        <dbReference type="EMBL" id="KAL3524082.1"/>
    </source>
</evidence>
<evidence type="ECO:0000313" key="2">
    <source>
        <dbReference type="Proteomes" id="UP001630127"/>
    </source>
</evidence>
<proteinExistence type="predicted"/>
<evidence type="ECO:0008006" key="3">
    <source>
        <dbReference type="Google" id="ProtNLM"/>
    </source>
</evidence>
<gene>
    <name evidence="1" type="ORF">ACH5RR_016916</name>
</gene>
<organism evidence="1 2">
    <name type="scientific">Cinchona calisaya</name>
    <dbReference type="NCBI Taxonomy" id="153742"/>
    <lineage>
        <taxon>Eukaryota</taxon>
        <taxon>Viridiplantae</taxon>
        <taxon>Streptophyta</taxon>
        <taxon>Embryophyta</taxon>
        <taxon>Tracheophyta</taxon>
        <taxon>Spermatophyta</taxon>
        <taxon>Magnoliopsida</taxon>
        <taxon>eudicotyledons</taxon>
        <taxon>Gunneridae</taxon>
        <taxon>Pentapetalae</taxon>
        <taxon>asterids</taxon>
        <taxon>lamiids</taxon>
        <taxon>Gentianales</taxon>
        <taxon>Rubiaceae</taxon>
        <taxon>Cinchonoideae</taxon>
        <taxon>Cinchoneae</taxon>
        <taxon>Cinchona</taxon>
    </lineage>
</organism>
<comment type="caution">
    <text evidence="1">The sequence shown here is derived from an EMBL/GenBank/DDBJ whole genome shotgun (WGS) entry which is preliminary data.</text>
</comment>
<keyword evidence="2" id="KW-1185">Reference proteome</keyword>
<name>A0ABD2ZXF0_9GENT</name>
<accession>A0ABD2ZXF0</accession>
<sequence length="120" mass="13285">MKTVVGEWNEFLSANQDAKNKSNSETGVPHQPNHWISPVQGCRRIITSRDSKEHNPRTVIGLIVFNECGELKLVEAEGKEGFKGALVEDAEILAKMVSIQLKIDPKTSTHGLFSKESILT</sequence>
<dbReference type="AlphaFoldDB" id="A0ABD2ZXF0"/>